<protein>
    <submittedName>
        <fullName evidence="1">Uncharacterized protein</fullName>
    </submittedName>
</protein>
<dbReference type="EMBL" id="AHEV01000040">
    <property type="protein sequence ID" value="EJR32141.1"/>
    <property type="molecule type" value="Genomic_DNA"/>
</dbReference>
<sequence length="176" mass="20225">MDEYSSYYRPAYYMWALGNFVTIEKGVLDLHGGSVALHPKTNIFVHEIANNYYNGRDPVFTIVYPWEYEQGDCVLGVAKVLLSELEKVAHMQRDDLYYRSTDTDYFTAYVGKLITLMKGKLDFGVGEQNIKPGTMVFVHKFLFDNVTIVHPWKPLNGPCSIITRNILAEDLKKMIL</sequence>
<evidence type="ECO:0000313" key="1">
    <source>
        <dbReference type="EMBL" id="EJR32141.1"/>
    </source>
</evidence>
<proteinExistence type="predicted"/>
<comment type="caution">
    <text evidence="1">The sequence shown here is derived from an EMBL/GenBank/DDBJ whole genome shotgun (WGS) entry which is preliminary data.</text>
</comment>
<accession>A0ABC9QWC7</accession>
<evidence type="ECO:0000313" key="2">
    <source>
        <dbReference type="Proteomes" id="UP000006976"/>
    </source>
</evidence>
<name>A0ABC9QWC7_BACMY</name>
<dbReference type="AlphaFoldDB" id="A0ABC9QWC7"/>
<organism evidence="1 2">
    <name type="scientific">Bacillus mycoides</name>
    <dbReference type="NCBI Taxonomy" id="1405"/>
    <lineage>
        <taxon>Bacteria</taxon>
        <taxon>Bacillati</taxon>
        <taxon>Bacillota</taxon>
        <taxon>Bacilli</taxon>
        <taxon>Bacillales</taxon>
        <taxon>Bacillaceae</taxon>
        <taxon>Bacillus</taxon>
        <taxon>Bacillus cereus group</taxon>
    </lineage>
</organism>
<dbReference type="Proteomes" id="UP000006976">
    <property type="component" value="Unassembled WGS sequence"/>
</dbReference>
<reference evidence="1 2" key="1">
    <citation type="submission" date="2012-04" db="EMBL/GenBank/DDBJ databases">
        <title>The Genome Sequence of Bacillus cereus VD078.</title>
        <authorList>
            <consortium name="The Broad Institute Genome Sequencing Platform"/>
            <consortium name="The Broad Institute Genome Sequencing Center for Infectious Disease"/>
            <person name="Feldgarden M."/>
            <person name="Van der Auwera G.A."/>
            <person name="Mahillon J."/>
            <person name="Duprez V."/>
            <person name="Timmery S."/>
            <person name="Mattelet C."/>
            <person name="Dierick K."/>
            <person name="Sun M."/>
            <person name="Yu Z."/>
            <person name="Zhu L."/>
            <person name="Hu X."/>
            <person name="Shank E.B."/>
            <person name="Swiecicka I."/>
            <person name="Hansen B.M."/>
            <person name="Andrup L."/>
            <person name="Young S.K."/>
            <person name="Zeng Q."/>
            <person name="Gargeya S."/>
            <person name="Fitzgerald M."/>
            <person name="Haas B."/>
            <person name="Abouelleil A."/>
            <person name="Alvarado L."/>
            <person name="Arachchi H.M."/>
            <person name="Berlin A."/>
            <person name="Chapman S.B."/>
            <person name="Goldberg J."/>
            <person name="Griggs A."/>
            <person name="Gujja S."/>
            <person name="Hansen M."/>
            <person name="Howarth C."/>
            <person name="Imamovic A."/>
            <person name="Larimer J."/>
            <person name="McCowen C."/>
            <person name="Montmayeur A."/>
            <person name="Murphy C."/>
            <person name="Neiman D."/>
            <person name="Pearson M."/>
            <person name="Priest M."/>
            <person name="Roberts A."/>
            <person name="Saif S."/>
            <person name="Shea T."/>
            <person name="Sisk P."/>
            <person name="Sykes S."/>
            <person name="Wortman J."/>
            <person name="Nusbaum C."/>
            <person name="Birren B."/>
        </authorList>
    </citation>
    <scope>NUCLEOTIDE SEQUENCE [LARGE SCALE GENOMIC DNA]</scope>
    <source>
        <strain evidence="1 2">VD078</strain>
    </source>
</reference>
<dbReference type="RefSeq" id="WP_002169339.1">
    <property type="nucleotide sequence ID" value="NZ_JH792252.1"/>
</dbReference>
<gene>
    <name evidence="1" type="ORF">III_05200</name>
</gene>